<dbReference type="Pfam" id="PF00646">
    <property type="entry name" value="F-box"/>
    <property type="match status" value="1"/>
</dbReference>
<feature type="domain" description="F-box" evidence="1">
    <location>
        <begin position="4"/>
        <end position="44"/>
    </location>
</feature>
<protein>
    <recommendedName>
        <fullName evidence="1">F-box domain-containing protein</fullName>
    </recommendedName>
</protein>
<dbReference type="NCBIfam" id="TIGR01640">
    <property type="entry name" value="F_box_assoc_1"/>
    <property type="match status" value="1"/>
</dbReference>
<dbReference type="SUPFAM" id="SSF81383">
    <property type="entry name" value="F-box domain"/>
    <property type="match status" value="1"/>
</dbReference>
<reference evidence="2 3" key="1">
    <citation type="journal article" date="2013" name="Front. Plant Sci.">
        <title>The Reference Genome of the Halophytic Plant Eutrema salsugineum.</title>
        <authorList>
            <person name="Yang R."/>
            <person name="Jarvis D.E."/>
            <person name="Chen H."/>
            <person name="Beilstein M.A."/>
            <person name="Grimwood J."/>
            <person name="Jenkins J."/>
            <person name="Shu S."/>
            <person name="Prochnik S."/>
            <person name="Xin M."/>
            <person name="Ma C."/>
            <person name="Schmutz J."/>
            <person name="Wing R.A."/>
            <person name="Mitchell-Olds T."/>
            <person name="Schumaker K.S."/>
            <person name="Wang X."/>
        </authorList>
    </citation>
    <scope>NUCLEOTIDE SEQUENCE [LARGE SCALE GENOMIC DNA]</scope>
</reference>
<evidence type="ECO:0000259" key="1">
    <source>
        <dbReference type="SMART" id="SM00256"/>
    </source>
</evidence>
<dbReference type="EMBL" id="KI517455">
    <property type="protein sequence ID" value="ESQ44219.1"/>
    <property type="molecule type" value="Genomic_DNA"/>
</dbReference>
<dbReference type="Proteomes" id="UP000030689">
    <property type="component" value="Unassembled WGS sequence"/>
</dbReference>
<dbReference type="InterPro" id="IPR001810">
    <property type="entry name" value="F-box_dom"/>
</dbReference>
<accession>V4LKF9</accession>
<dbReference type="Gramene" id="ESQ44219">
    <property type="protein sequence ID" value="ESQ44219"/>
    <property type="gene ID" value="EUTSA_v10006464mg"/>
</dbReference>
<evidence type="ECO:0000313" key="2">
    <source>
        <dbReference type="EMBL" id="ESQ44219.1"/>
    </source>
</evidence>
<evidence type="ECO:0000313" key="3">
    <source>
        <dbReference type="Proteomes" id="UP000030689"/>
    </source>
</evidence>
<dbReference type="KEGG" id="eus:EUTSA_v10006464mg"/>
<organism evidence="2 3">
    <name type="scientific">Eutrema salsugineum</name>
    <name type="common">Saltwater cress</name>
    <name type="synonym">Sisymbrium salsugineum</name>
    <dbReference type="NCBI Taxonomy" id="72664"/>
    <lineage>
        <taxon>Eukaryota</taxon>
        <taxon>Viridiplantae</taxon>
        <taxon>Streptophyta</taxon>
        <taxon>Embryophyta</taxon>
        <taxon>Tracheophyta</taxon>
        <taxon>Spermatophyta</taxon>
        <taxon>Magnoliopsida</taxon>
        <taxon>eudicotyledons</taxon>
        <taxon>Gunneridae</taxon>
        <taxon>Pentapetalae</taxon>
        <taxon>rosids</taxon>
        <taxon>malvids</taxon>
        <taxon>Brassicales</taxon>
        <taxon>Brassicaceae</taxon>
        <taxon>Eutremeae</taxon>
        <taxon>Eutrema</taxon>
    </lineage>
</organism>
<dbReference type="OrthoDB" id="5319261at2759"/>
<dbReference type="PANTHER" id="PTHR31111">
    <property type="entry name" value="BNAA05G37150D PROTEIN-RELATED"/>
    <property type="match status" value="1"/>
</dbReference>
<proteinExistence type="predicted"/>
<dbReference type="AlphaFoldDB" id="V4LKF9"/>
<name>V4LKF9_EUTSA</name>
<dbReference type="Pfam" id="PF08268">
    <property type="entry name" value="FBA_3"/>
    <property type="match status" value="1"/>
</dbReference>
<keyword evidence="3" id="KW-1185">Reference proteome</keyword>
<dbReference type="OMA" id="IVICNPI"/>
<dbReference type="InterPro" id="IPR036047">
    <property type="entry name" value="F-box-like_dom_sf"/>
</dbReference>
<dbReference type="InterPro" id="IPR013187">
    <property type="entry name" value="F-box-assoc_dom_typ3"/>
</dbReference>
<dbReference type="InterPro" id="IPR017451">
    <property type="entry name" value="F-box-assoc_interact_dom"/>
</dbReference>
<gene>
    <name evidence="2" type="ORF">EUTSA_v10006464mg</name>
</gene>
<dbReference type="eggNOG" id="ENOG502SNHU">
    <property type="taxonomic scope" value="Eukaryota"/>
</dbReference>
<dbReference type="PANTHER" id="PTHR31111:SF130">
    <property type="entry name" value="F-BOX ASSOCIATED UBIQUITINATION EFFECTOR FAMILY PROTEIN"/>
    <property type="match status" value="1"/>
</dbReference>
<dbReference type="SMART" id="SM00256">
    <property type="entry name" value="FBOX"/>
    <property type="match status" value="1"/>
</dbReference>
<sequence>MEPFPSDVSREIFSRLPVKSVARFRSLSKLWGSTLCSPDFTELFQTRSRARPRLLFAVERYCKWSFFSSPQPQYPYDKSSSSSADFHSKFSGDISRYMCSYASGLVYFPDMWIPKEDSDGGGYSPQPVICNPITGKYQSLPAPVDRYRKTRDFLGFDPIDKQFKALSEAYPSFDDSDHHQILTLGRTGDVLSWTRNKHCPLYGRSLSQGICINGVIYYLAYNIGGLPRVIVCFDVRSEEFKLIEADCFSGEDTIKLISYNGKLGGVNWNYDIADGGRRILELCVWVLEDVEKPEWLKSVYTLSEDKIVDTCNFSVAGMTGTGEIVLCMDYTSKPFYVFYFHPEKNTLRCVEIRGFGADLEAIEKRGRVHVFVDHIEDLNINDAKQFKT</sequence>